<feature type="transmembrane region" description="Helical" evidence="1">
    <location>
        <begin position="7"/>
        <end position="28"/>
    </location>
</feature>
<dbReference type="Pfam" id="PF07331">
    <property type="entry name" value="TctB"/>
    <property type="match status" value="1"/>
</dbReference>
<dbReference type="EMBL" id="FUWM01000005">
    <property type="protein sequence ID" value="SJZ36357.1"/>
    <property type="molecule type" value="Genomic_DNA"/>
</dbReference>
<feature type="domain" description="DUF1468" evidence="2">
    <location>
        <begin position="9"/>
        <end position="142"/>
    </location>
</feature>
<evidence type="ECO:0000313" key="3">
    <source>
        <dbReference type="EMBL" id="SJZ36357.1"/>
    </source>
</evidence>
<keyword evidence="4" id="KW-1185">Reference proteome</keyword>
<evidence type="ECO:0000256" key="1">
    <source>
        <dbReference type="SAM" id="Phobius"/>
    </source>
</evidence>
<dbReference type="STRING" id="142842.SAMN02745118_00561"/>
<dbReference type="InterPro" id="IPR009936">
    <property type="entry name" value="DUF1468"/>
</dbReference>
<dbReference type="RefSeq" id="WP_078809068.1">
    <property type="nucleotide sequence ID" value="NZ_FUWM01000005.1"/>
</dbReference>
<reference evidence="4" key="1">
    <citation type="submission" date="2017-02" db="EMBL/GenBank/DDBJ databases">
        <authorList>
            <person name="Varghese N."/>
            <person name="Submissions S."/>
        </authorList>
    </citation>
    <scope>NUCLEOTIDE SEQUENCE [LARGE SCALE GENOMIC DNA]</scope>
    <source>
        <strain evidence="4">ATCC BAA-73</strain>
    </source>
</reference>
<protein>
    <submittedName>
        <fullName evidence="3">Tripartite tricarboxylate transporter TctB family protein</fullName>
    </submittedName>
</protein>
<dbReference type="Proteomes" id="UP000190625">
    <property type="component" value="Unassembled WGS sequence"/>
</dbReference>
<dbReference type="OrthoDB" id="1683098at2"/>
<keyword evidence="1" id="KW-1133">Transmembrane helix</keyword>
<feature type="transmembrane region" description="Helical" evidence="1">
    <location>
        <begin position="34"/>
        <end position="52"/>
    </location>
</feature>
<gene>
    <name evidence="3" type="ORF">SAMN02745118_00561</name>
</gene>
<sequence>MKEYNTDLIGGLIVVITSFLFWKAVGNFTRFGKLFPQGIIAILFIAGIGLLIKSKINPSKRVMFMEDDKARMMAIAVISLLWVLLLDKIGFAVTSFVAMGLSFWVLKEKRGVSSLLTSFLLAGVEVTTFYLIFSNLLKIPLPTGMFF</sequence>
<feature type="transmembrane region" description="Helical" evidence="1">
    <location>
        <begin position="73"/>
        <end position="106"/>
    </location>
</feature>
<evidence type="ECO:0000259" key="2">
    <source>
        <dbReference type="Pfam" id="PF07331"/>
    </source>
</evidence>
<name>A0A1T4K257_9FIRM</name>
<organism evidence="3 4">
    <name type="scientific">Selenihalanaerobacter shriftii</name>
    <dbReference type="NCBI Taxonomy" id="142842"/>
    <lineage>
        <taxon>Bacteria</taxon>
        <taxon>Bacillati</taxon>
        <taxon>Bacillota</taxon>
        <taxon>Clostridia</taxon>
        <taxon>Halanaerobiales</taxon>
        <taxon>Halobacteroidaceae</taxon>
        <taxon>Selenihalanaerobacter</taxon>
    </lineage>
</organism>
<dbReference type="AlphaFoldDB" id="A0A1T4K257"/>
<feature type="transmembrane region" description="Helical" evidence="1">
    <location>
        <begin position="112"/>
        <end position="133"/>
    </location>
</feature>
<proteinExistence type="predicted"/>
<evidence type="ECO:0000313" key="4">
    <source>
        <dbReference type="Proteomes" id="UP000190625"/>
    </source>
</evidence>
<keyword evidence="1" id="KW-0812">Transmembrane</keyword>
<keyword evidence="1" id="KW-0472">Membrane</keyword>
<accession>A0A1T4K257</accession>